<feature type="non-terminal residue" evidence="2">
    <location>
        <position position="88"/>
    </location>
</feature>
<name>A0AAD7ZG75_DIPPU</name>
<comment type="caution">
    <text evidence="2">The sequence shown here is derived from an EMBL/GenBank/DDBJ whole genome shotgun (WGS) entry which is preliminary data.</text>
</comment>
<evidence type="ECO:0000313" key="3">
    <source>
        <dbReference type="Proteomes" id="UP001233999"/>
    </source>
</evidence>
<accession>A0AAD7ZG75</accession>
<keyword evidence="1" id="KW-0732">Signal</keyword>
<feature type="non-terminal residue" evidence="2">
    <location>
        <position position="1"/>
    </location>
</feature>
<feature type="chain" id="PRO_5041897593" description="Secreted protein" evidence="1">
    <location>
        <begin position="27"/>
        <end position="88"/>
    </location>
</feature>
<reference evidence="2" key="1">
    <citation type="journal article" date="2023" name="IScience">
        <title>Live-bearing cockroach genome reveals convergent evolutionary mechanisms linked to viviparity in insects and beyond.</title>
        <authorList>
            <person name="Fouks B."/>
            <person name="Harrison M.C."/>
            <person name="Mikhailova A.A."/>
            <person name="Marchal E."/>
            <person name="English S."/>
            <person name="Carruthers M."/>
            <person name="Jennings E.C."/>
            <person name="Chiamaka E.L."/>
            <person name="Frigard R.A."/>
            <person name="Pippel M."/>
            <person name="Attardo G.M."/>
            <person name="Benoit J.B."/>
            <person name="Bornberg-Bauer E."/>
            <person name="Tobe S.S."/>
        </authorList>
    </citation>
    <scope>NUCLEOTIDE SEQUENCE</scope>
    <source>
        <strain evidence="2">Stay&amp;Tobe</strain>
    </source>
</reference>
<proteinExistence type="predicted"/>
<dbReference type="Proteomes" id="UP001233999">
    <property type="component" value="Unassembled WGS sequence"/>
</dbReference>
<reference evidence="2" key="2">
    <citation type="submission" date="2023-05" db="EMBL/GenBank/DDBJ databases">
        <authorList>
            <person name="Fouks B."/>
        </authorList>
    </citation>
    <scope>NUCLEOTIDE SEQUENCE</scope>
    <source>
        <strain evidence="2">Stay&amp;Tobe</strain>
        <tissue evidence="2">Testes</tissue>
    </source>
</reference>
<keyword evidence="3" id="KW-1185">Reference proteome</keyword>
<feature type="signal peptide" evidence="1">
    <location>
        <begin position="1"/>
        <end position="26"/>
    </location>
</feature>
<dbReference type="EMBL" id="JASPKZ010008364">
    <property type="protein sequence ID" value="KAJ9580029.1"/>
    <property type="molecule type" value="Genomic_DNA"/>
</dbReference>
<evidence type="ECO:0008006" key="4">
    <source>
        <dbReference type="Google" id="ProtNLM"/>
    </source>
</evidence>
<evidence type="ECO:0000256" key="1">
    <source>
        <dbReference type="SAM" id="SignalP"/>
    </source>
</evidence>
<gene>
    <name evidence="2" type="ORF">L9F63_004322</name>
</gene>
<organism evidence="2 3">
    <name type="scientific">Diploptera punctata</name>
    <name type="common">Pacific beetle cockroach</name>
    <dbReference type="NCBI Taxonomy" id="6984"/>
    <lineage>
        <taxon>Eukaryota</taxon>
        <taxon>Metazoa</taxon>
        <taxon>Ecdysozoa</taxon>
        <taxon>Arthropoda</taxon>
        <taxon>Hexapoda</taxon>
        <taxon>Insecta</taxon>
        <taxon>Pterygota</taxon>
        <taxon>Neoptera</taxon>
        <taxon>Polyneoptera</taxon>
        <taxon>Dictyoptera</taxon>
        <taxon>Blattodea</taxon>
        <taxon>Blaberoidea</taxon>
        <taxon>Blaberidae</taxon>
        <taxon>Diplopterinae</taxon>
        <taxon>Diploptera</taxon>
    </lineage>
</organism>
<dbReference type="AlphaFoldDB" id="A0AAD7ZG75"/>
<sequence length="88" mass="9786">SVSRRLLVVQIVTLVLSCKALHSTQGIGFVSPILGHITPQPNNVYKSSTGQHIKLGLVFCQDIYRPISFYHGKPSTVINDEFSHILNR</sequence>
<evidence type="ECO:0000313" key="2">
    <source>
        <dbReference type="EMBL" id="KAJ9580029.1"/>
    </source>
</evidence>
<protein>
    <recommendedName>
        <fullName evidence="4">Secreted protein</fullName>
    </recommendedName>
</protein>